<dbReference type="EMBL" id="QXDJ01000003">
    <property type="protein sequence ID" value="RII33996.1"/>
    <property type="molecule type" value="Genomic_DNA"/>
</dbReference>
<organism evidence="1 2">
    <name type="scientific">Clostridium chromiireducens</name>
    <dbReference type="NCBI Taxonomy" id="225345"/>
    <lineage>
        <taxon>Bacteria</taxon>
        <taxon>Bacillati</taxon>
        <taxon>Bacillota</taxon>
        <taxon>Clostridia</taxon>
        <taxon>Eubacteriales</taxon>
        <taxon>Clostridiaceae</taxon>
        <taxon>Clostridium</taxon>
    </lineage>
</organism>
<protein>
    <submittedName>
        <fullName evidence="1">Uncharacterized protein</fullName>
    </submittedName>
</protein>
<accession>A0A399ISS0</accession>
<sequence>MTSRTGTTFAEEIPTAIFSMQHYEKEYLLFLVWKVFQSINQIHSLDIYIGFLNENLKYAQPNIIINKNILEPVAKLKHDAKMQQ</sequence>
<dbReference type="Proteomes" id="UP000265930">
    <property type="component" value="Unassembled WGS sequence"/>
</dbReference>
<name>A0A399ISS0_9CLOT</name>
<gene>
    <name evidence="1" type="ORF">D2A34_12480</name>
</gene>
<evidence type="ECO:0000313" key="2">
    <source>
        <dbReference type="Proteomes" id="UP000265930"/>
    </source>
</evidence>
<reference evidence="1 2" key="1">
    <citation type="submission" date="2018-08" db="EMBL/GenBank/DDBJ databases">
        <title>Genome of Clostridium chromiireducens C1, DSM12136.</title>
        <authorList>
            <person name="Xing M."/>
            <person name="Wei Y."/>
            <person name="Ang E.L."/>
            <person name="Zhao H."/>
            <person name="Zhang Y."/>
        </authorList>
    </citation>
    <scope>NUCLEOTIDE SEQUENCE [LARGE SCALE GENOMIC DNA]</scope>
    <source>
        <strain evidence="1 2">C1</strain>
    </source>
</reference>
<dbReference type="AlphaFoldDB" id="A0A399ISS0"/>
<proteinExistence type="predicted"/>
<comment type="caution">
    <text evidence="1">The sequence shown here is derived from an EMBL/GenBank/DDBJ whole genome shotgun (WGS) entry which is preliminary data.</text>
</comment>
<evidence type="ECO:0000313" key="1">
    <source>
        <dbReference type="EMBL" id="RII33996.1"/>
    </source>
</evidence>